<feature type="signal peptide" evidence="10">
    <location>
        <begin position="1"/>
        <end position="27"/>
    </location>
</feature>
<keyword evidence="13" id="KW-1185">Reference proteome</keyword>
<dbReference type="GO" id="GO:0005886">
    <property type="term" value="C:plasma membrane"/>
    <property type="evidence" value="ECO:0007669"/>
    <property type="project" value="Ensembl"/>
</dbReference>
<evidence type="ECO:0000256" key="6">
    <source>
        <dbReference type="ARBA" id="ARBA00023180"/>
    </source>
</evidence>
<feature type="domain" description="Ig-like" evidence="11">
    <location>
        <begin position="30"/>
        <end position="129"/>
    </location>
</feature>
<protein>
    <submittedName>
        <fullName evidence="14">Nephrin isoform X1</fullName>
    </submittedName>
</protein>
<dbReference type="SMART" id="SM00409">
    <property type="entry name" value="IG"/>
    <property type="match status" value="8"/>
</dbReference>
<feature type="chain" id="PRO_5027922556" evidence="10">
    <location>
        <begin position="28"/>
        <end position="1242"/>
    </location>
</feature>
<feature type="compositionally biased region" description="Basic and acidic residues" evidence="8">
    <location>
        <begin position="1092"/>
        <end position="1107"/>
    </location>
</feature>
<feature type="region of interest" description="Disordered" evidence="8">
    <location>
        <begin position="1091"/>
        <end position="1136"/>
    </location>
</feature>
<evidence type="ECO:0000256" key="9">
    <source>
        <dbReference type="SAM" id="Phobius"/>
    </source>
</evidence>
<dbReference type="RefSeq" id="XP_020832594.1">
    <property type="nucleotide sequence ID" value="XM_020976935.1"/>
</dbReference>
<dbReference type="CDD" id="cd00063">
    <property type="entry name" value="FN3"/>
    <property type="match status" value="1"/>
</dbReference>
<reference evidence="14" key="1">
    <citation type="submission" date="2025-08" db="UniProtKB">
        <authorList>
            <consortium name="RefSeq"/>
        </authorList>
    </citation>
    <scope>IDENTIFICATION</scope>
    <source>
        <tissue evidence="14">Spleen</tissue>
    </source>
</reference>
<feature type="domain" description="Ig-like" evidence="11">
    <location>
        <begin position="743"/>
        <end position="831"/>
    </location>
</feature>
<dbReference type="InterPro" id="IPR003599">
    <property type="entry name" value="Ig_sub"/>
</dbReference>
<evidence type="ECO:0000256" key="10">
    <source>
        <dbReference type="SAM" id="SignalP"/>
    </source>
</evidence>
<keyword evidence="7" id="KW-0393">Immunoglobulin domain</keyword>
<evidence type="ECO:0000313" key="14">
    <source>
        <dbReference type="RefSeq" id="XP_020832594.1"/>
    </source>
</evidence>
<dbReference type="InterPro" id="IPR051275">
    <property type="entry name" value="Cell_adhesion_signaling"/>
</dbReference>
<evidence type="ECO:0000256" key="5">
    <source>
        <dbReference type="ARBA" id="ARBA00023157"/>
    </source>
</evidence>
<dbReference type="GO" id="GO:0032836">
    <property type="term" value="P:glomerular basement membrane development"/>
    <property type="evidence" value="ECO:0007669"/>
    <property type="project" value="Ensembl"/>
</dbReference>
<dbReference type="GO" id="GO:0035418">
    <property type="term" value="P:protein localization to synapse"/>
    <property type="evidence" value="ECO:0007669"/>
    <property type="project" value="Ensembl"/>
</dbReference>
<dbReference type="Gene3D" id="2.60.40.10">
    <property type="entry name" value="Immunoglobulins"/>
    <property type="match status" value="10"/>
</dbReference>
<dbReference type="Pfam" id="PF00041">
    <property type="entry name" value="fn3"/>
    <property type="match status" value="1"/>
</dbReference>
<dbReference type="SMART" id="SM00408">
    <property type="entry name" value="IGc2"/>
    <property type="match status" value="6"/>
</dbReference>
<feature type="domain" description="Ig-like" evidence="11">
    <location>
        <begin position="243"/>
        <end position="334"/>
    </location>
</feature>
<evidence type="ECO:0000256" key="2">
    <source>
        <dbReference type="ARBA" id="ARBA00008637"/>
    </source>
</evidence>
<keyword evidence="3" id="KW-0677">Repeat</keyword>
<feature type="domain" description="Fibronectin type-III" evidence="12">
    <location>
        <begin position="944"/>
        <end position="1042"/>
    </location>
</feature>
<gene>
    <name evidence="14" type="primary">NPHS1</name>
</gene>
<dbReference type="Pfam" id="PF08205">
    <property type="entry name" value="C2-set_2"/>
    <property type="match status" value="5"/>
</dbReference>
<dbReference type="InterPro" id="IPR003961">
    <property type="entry name" value="FN3_dom"/>
</dbReference>
<keyword evidence="10" id="KW-0732">Signal</keyword>
<organism evidence="13 14">
    <name type="scientific">Phascolarctos cinereus</name>
    <name type="common">Koala</name>
    <dbReference type="NCBI Taxonomy" id="38626"/>
    <lineage>
        <taxon>Eukaryota</taxon>
        <taxon>Metazoa</taxon>
        <taxon>Chordata</taxon>
        <taxon>Craniata</taxon>
        <taxon>Vertebrata</taxon>
        <taxon>Euteleostomi</taxon>
        <taxon>Mammalia</taxon>
        <taxon>Metatheria</taxon>
        <taxon>Diprotodontia</taxon>
        <taxon>Phascolarctidae</taxon>
        <taxon>Phascolarctos</taxon>
    </lineage>
</organism>
<dbReference type="FunCoup" id="A0A6P5JNI1">
    <property type="interactions" value="134"/>
</dbReference>
<dbReference type="Pfam" id="PF07679">
    <property type="entry name" value="I-set"/>
    <property type="match status" value="1"/>
</dbReference>
<dbReference type="InterPro" id="IPR007110">
    <property type="entry name" value="Ig-like_dom"/>
</dbReference>
<dbReference type="InterPro" id="IPR036116">
    <property type="entry name" value="FN3_sf"/>
</dbReference>
<keyword evidence="4 9" id="KW-0472">Membrane</keyword>
<dbReference type="SUPFAM" id="SSF48726">
    <property type="entry name" value="Immunoglobulin"/>
    <property type="match status" value="9"/>
</dbReference>
<evidence type="ECO:0000259" key="11">
    <source>
        <dbReference type="PROSITE" id="PS50835"/>
    </source>
</evidence>
<feature type="domain" description="Ig-like" evidence="11">
    <location>
        <begin position="547"/>
        <end position="638"/>
    </location>
</feature>
<comment type="similarity">
    <text evidence="2">Belongs to the immunoglobulin superfamily.</text>
</comment>
<dbReference type="PROSITE" id="PS50835">
    <property type="entry name" value="IG_LIKE"/>
    <property type="match status" value="8"/>
</dbReference>
<proteinExistence type="inferred from homology"/>
<feature type="domain" description="Ig-like" evidence="11">
    <location>
        <begin position="441"/>
        <end position="539"/>
    </location>
</feature>
<dbReference type="InterPro" id="IPR013783">
    <property type="entry name" value="Ig-like_fold"/>
</dbReference>
<keyword evidence="9" id="KW-1133">Transmembrane helix</keyword>
<sequence length="1242" mass="137144">MSWALRLVPRGTLHAGIFLQLLVAVRLQTPPHQDFWLVPDNVTVIEGEDVVLKCGVRARQGHVQWVKDGFVLGPNPEIPGFPRYRMTGNPDQGEFHLHISKCDISDNAEFECQVSRSETSPELVSPRITVTVLVPPKVIQMSPEAGSLVTWVAGEEYSVTCTSGDSKPEAEIIFHQDNWLVPDVFPYTKPGTHEKFVTTEATVRVTPKSSDNGKLFICEAINPAMKTSLKASFTMNVLFPPGPPIIEWPGQLEGSAKAGQDLELLCMSRGGNPLATLQWLKNGKVISTVWETDHKQALARSILPLTIQPEDNGAQLSCEAQNSVSPEAQGHVITLHITFPPSSITILGSTSLDENKTASFSCFTKSSNPGVLLRWWLGWQELRPTDVTVTDGLYGGRVTMSNVTHTLRRADNGLMLTCEAFSEAFAKETLKKSVTLNVKYPIQRLWIESFPKGENFRAGNQVRLLCLAIGGNPEPSLSWCKDKKLVVETKSGTRSIVEKSGNTFSRELILKLDPSDNQAIYTCKTTSNCKATSDQASASTKFHVQFPPINVTISANASILRPGDSVNLTCVSLSSNPPANLSWEKEGERLQGMAFRYRPSRFRGSEASGSIWLHVSSQDHGNRVTCRANSPELQETVSAFYRLHVLYPPKFLEDQVHKVEAQEHGGALLPISVSANPAPEFFNWSFQGSKLSPDGGPRHRILPGGALKLWNLTRGDSGEYRLLCQNAEGISEAVVRLDVHYAPTIWTIPDVTEVDVGGSAEILCVVDASPVLPNMFQWEKLGEEEQSLEDMEQISQGLTGRLQIHKATLEQAGPYQCIVDNGIPPPARRLSRLIVRFAPEVEYPQPLTKVAATGDGSSSATLHCRARGVPNVAFTWAKNGVPLDLQDPRYTEHTYHEGSVHSSVLTIANITAAQDYALFTCTATNNLGSDHIDIQIVSISRPDPPTGLRVMNITHHSVGLEWKAGFDGGLEQRFRVRYEAPETAGYLYVDVVPPQATSFTVDGLRPFTLYHFSLLATNVLGDSDLADRGARIPVTTIGIEESSEKTEDQFPTESEFSQWFLLPILFALGFLLLLSNASCIGYVLWRQRHHGHPSEGAKDEKTEDGSETRAGNEYGEGRWSDRRTPSTTESSAEVDPYYHSVKDFSPQLAPTPEEEPQYRGFWGHEYEEVAGPGPFYDEVESLYPLSGAWETPYKAAQMGTYQHGERPHGAYEEPVRIYDLVPEDLPGPGQDYVPFHLRGELV</sequence>
<dbReference type="SMART" id="SM00060">
    <property type="entry name" value="FN3"/>
    <property type="match status" value="1"/>
</dbReference>
<evidence type="ECO:0000256" key="7">
    <source>
        <dbReference type="ARBA" id="ARBA00023319"/>
    </source>
</evidence>
<feature type="compositionally biased region" description="Basic and acidic residues" evidence="8">
    <location>
        <begin position="1115"/>
        <end position="1124"/>
    </location>
</feature>
<dbReference type="InterPro" id="IPR013098">
    <property type="entry name" value="Ig_I-set"/>
</dbReference>
<dbReference type="SUPFAM" id="SSF49265">
    <property type="entry name" value="Fibronectin type III"/>
    <property type="match status" value="1"/>
</dbReference>
<comment type="subcellular location">
    <subcellularLocation>
        <location evidence="1">Membrane</location>
        <topology evidence="1">Single-pass type I membrane protein</topology>
    </subcellularLocation>
</comment>
<dbReference type="CDD" id="cd00096">
    <property type="entry name" value="Ig"/>
    <property type="match status" value="2"/>
</dbReference>
<feature type="domain" description="Ig-like" evidence="11">
    <location>
        <begin position="136"/>
        <end position="234"/>
    </location>
</feature>
<dbReference type="AlphaFoldDB" id="A0A6P5JNI1"/>
<dbReference type="Proteomes" id="UP000515140">
    <property type="component" value="Unplaced"/>
</dbReference>
<accession>A0A6P5JNI1</accession>
<dbReference type="FunFam" id="2.60.40.10:FF:000405">
    <property type="entry name" value="nephrin isoform X1"/>
    <property type="match status" value="1"/>
</dbReference>
<keyword evidence="9" id="KW-0812">Transmembrane</keyword>
<feature type="transmembrane region" description="Helical" evidence="9">
    <location>
        <begin position="1059"/>
        <end position="1085"/>
    </location>
</feature>
<evidence type="ECO:0000313" key="13">
    <source>
        <dbReference type="Proteomes" id="UP000515140"/>
    </source>
</evidence>
<feature type="domain" description="Ig-like" evidence="11">
    <location>
        <begin position="839"/>
        <end position="940"/>
    </location>
</feature>
<feature type="domain" description="Ig-like" evidence="11">
    <location>
        <begin position="341"/>
        <end position="435"/>
    </location>
</feature>
<evidence type="ECO:0000259" key="12">
    <source>
        <dbReference type="PROSITE" id="PS50853"/>
    </source>
</evidence>
<evidence type="ECO:0000256" key="3">
    <source>
        <dbReference type="ARBA" id="ARBA00022737"/>
    </source>
</evidence>
<dbReference type="Pfam" id="PF13927">
    <property type="entry name" value="Ig_3"/>
    <property type="match status" value="2"/>
</dbReference>
<dbReference type="FunFam" id="2.60.40.10:FF:000719">
    <property type="entry name" value="nephrin isoform X1"/>
    <property type="match status" value="1"/>
</dbReference>
<dbReference type="PROSITE" id="PS50853">
    <property type="entry name" value="FN3"/>
    <property type="match status" value="1"/>
</dbReference>
<keyword evidence="5" id="KW-1015">Disulfide bond</keyword>
<dbReference type="InterPro" id="IPR036179">
    <property type="entry name" value="Ig-like_dom_sf"/>
</dbReference>
<dbReference type="InterPro" id="IPR013162">
    <property type="entry name" value="CD80_C2-set"/>
</dbReference>
<dbReference type="InterPro" id="IPR003598">
    <property type="entry name" value="Ig_sub2"/>
</dbReference>
<evidence type="ECO:0000256" key="4">
    <source>
        <dbReference type="ARBA" id="ARBA00023136"/>
    </source>
</evidence>
<dbReference type="PANTHER" id="PTHR11640:SF136">
    <property type="entry name" value="NEPHRIN"/>
    <property type="match status" value="1"/>
</dbReference>
<dbReference type="CTD" id="4868"/>
<keyword evidence="6" id="KW-0325">Glycoprotein</keyword>
<dbReference type="KEGG" id="pcw:110201361"/>
<name>A0A6P5JNI1_PHACI</name>
<dbReference type="GO" id="GO:0072015">
    <property type="term" value="P:podocyte development"/>
    <property type="evidence" value="ECO:0007669"/>
    <property type="project" value="Ensembl"/>
</dbReference>
<dbReference type="GeneID" id="110201361"/>
<evidence type="ECO:0000256" key="1">
    <source>
        <dbReference type="ARBA" id="ARBA00004479"/>
    </source>
</evidence>
<evidence type="ECO:0000256" key="8">
    <source>
        <dbReference type="SAM" id="MobiDB-lite"/>
    </source>
</evidence>
<dbReference type="GO" id="GO:0017022">
    <property type="term" value="F:myosin binding"/>
    <property type="evidence" value="ECO:0007669"/>
    <property type="project" value="Ensembl"/>
</dbReference>
<dbReference type="InParanoid" id="A0A6P5JNI1"/>
<dbReference type="PANTHER" id="PTHR11640">
    <property type="entry name" value="NEPHRIN"/>
    <property type="match status" value="1"/>
</dbReference>